<name>A0ABU6UW30_9FABA</name>
<evidence type="ECO:0000313" key="3">
    <source>
        <dbReference type="Proteomes" id="UP001341840"/>
    </source>
</evidence>
<feature type="compositionally biased region" description="Basic and acidic residues" evidence="1">
    <location>
        <begin position="14"/>
        <end position="24"/>
    </location>
</feature>
<proteinExistence type="predicted"/>
<organism evidence="2 3">
    <name type="scientific">Stylosanthes scabra</name>
    <dbReference type="NCBI Taxonomy" id="79078"/>
    <lineage>
        <taxon>Eukaryota</taxon>
        <taxon>Viridiplantae</taxon>
        <taxon>Streptophyta</taxon>
        <taxon>Embryophyta</taxon>
        <taxon>Tracheophyta</taxon>
        <taxon>Spermatophyta</taxon>
        <taxon>Magnoliopsida</taxon>
        <taxon>eudicotyledons</taxon>
        <taxon>Gunneridae</taxon>
        <taxon>Pentapetalae</taxon>
        <taxon>rosids</taxon>
        <taxon>fabids</taxon>
        <taxon>Fabales</taxon>
        <taxon>Fabaceae</taxon>
        <taxon>Papilionoideae</taxon>
        <taxon>50 kb inversion clade</taxon>
        <taxon>dalbergioids sensu lato</taxon>
        <taxon>Dalbergieae</taxon>
        <taxon>Pterocarpus clade</taxon>
        <taxon>Stylosanthes</taxon>
    </lineage>
</organism>
<accession>A0ABU6UW30</accession>
<feature type="region of interest" description="Disordered" evidence="1">
    <location>
        <begin position="1"/>
        <end position="51"/>
    </location>
</feature>
<dbReference type="EMBL" id="JASCZI010123642">
    <property type="protein sequence ID" value="MED6165541.1"/>
    <property type="molecule type" value="Genomic_DNA"/>
</dbReference>
<dbReference type="Proteomes" id="UP001341840">
    <property type="component" value="Unassembled WGS sequence"/>
</dbReference>
<reference evidence="2 3" key="1">
    <citation type="journal article" date="2023" name="Plants (Basel)">
        <title>Bridging the Gap: Combining Genomics and Transcriptomics Approaches to Understand Stylosanthes scabra, an Orphan Legume from the Brazilian Caatinga.</title>
        <authorList>
            <person name="Ferreira-Neto J.R.C."/>
            <person name="da Silva M.D."/>
            <person name="Binneck E."/>
            <person name="de Melo N.F."/>
            <person name="da Silva R.H."/>
            <person name="de Melo A.L.T.M."/>
            <person name="Pandolfi V."/>
            <person name="Bustamante F.O."/>
            <person name="Brasileiro-Vidal A.C."/>
            <person name="Benko-Iseppon A.M."/>
        </authorList>
    </citation>
    <scope>NUCLEOTIDE SEQUENCE [LARGE SCALE GENOMIC DNA]</scope>
    <source>
        <tissue evidence="2">Leaves</tissue>
    </source>
</reference>
<evidence type="ECO:0000313" key="2">
    <source>
        <dbReference type="EMBL" id="MED6165541.1"/>
    </source>
</evidence>
<feature type="compositionally biased region" description="Basic and acidic residues" evidence="1">
    <location>
        <begin position="39"/>
        <end position="51"/>
    </location>
</feature>
<protein>
    <submittedName>
        <fullName evidence="2">Uncharacterized protein</fullName>
    </submittedName>
</protein>
<gene>
    <name evidence="2" type="ORF">PIB30_100504</name>
</gene>
<evidence type="ECO:0000256" key="1">
    <source>
        <dbReference type="SAM" id="MobiDB-lite"/>
    </source>
</evidence>
<keyword evidence="3" id="KW-1185">Reference proteome</keyword>
<sequence>MTSSGGGEAAATTAEEHGLRHRDPYIQSPPQSWWNSTNFKEHAGGGDSERGRAVPRLELQHCNIAQQQGSGIALLLCP</sequence>
<comment type="caution">
    <text evidence="2">The sequence shown here is derived from an EMBL/GenBank/DDBJ whole genome shotgun (WGS) entry which is preliminary data.</text>
</comment>
<feature type="compositionally biased region" description="Polar residues" evidence="1">
    <location>
        <begin position="28"/>
        <end position="38"/>
    </location>
</feature>